<comment type="caution">
    <text evidence="1">The sequence shown here is derived from an EMBL/GenBank/DDBJ whole genome shotgun (WGS) entry which is preliminary data.</text>
</comment>
<dbReference type="Proteomes" id="UP001642483">
    <property type="component" value="Unassembled WGS sequence"/>
</dbReference>
<proteinExistence type="predicted"/>
<keyword evidence="2" id="KW-1185">Reference proteome</keyword>
<accession>A0ABP0F1H1</accession>
<protein>
    <submittedName>
        <fullName evidence="1">Uncharacterized protein</fullName>
    </submittedName>
</protein>
<dbReference type="EMBL" id="CAWYQH010000002">
    <property type="protein sequence ID" value="CAK8673570.1"/>
    <property type="molecule type" value="Genomic_DNA"/>
</dbReference>
<reference evidence="1 2" key="1">
    <citation type="submission" date="2024-02" db="EMBL/GenBank/DDBJ databases">
        <authorList>
            <person name="Daric V."/>
            <person name="Darras S."/>
        </authorList>
    </citation>
    <scope>NUCLEOTIDE SEQUENCE [LARGE SCALE GENOMIC DNA]</scope>
</reference>
<evidence type="ECO:0000313" key="1">
    <source>
        <dbReference type="EMBL" id="CAK8673570.1"/>
    </source>
</evidence>
<name>A0ABP0F1H1_CLALP</name>
<organism evidence="1 2">
    <name type="scientific">Clavelina lepadiformis</name>
    <name type="common">Light-bulb sea squirt</name>
    <name type="synonym">Ascidia lepadiformis</name>
    <dbReference type="NCBI Taxonomy" id="159417"/>
    <lineage>
        <taxon>Eukaryota</taxon>
        <taxon>Metazoa</taxon>
        <taxon>Chordata</taxon>
        <taxon>Tunicata</taxon>
        <taxon>Ascidiacea</taxon>
        <taxon>Aplousobranchia</taxon>
        <taxon>Clavelinidae</taxon>
        <taxon>Clavelina</taxon>
    </lineage>
</organism>
<gene>
    <name evidence="1" type="ORF">CVLEPA_LOCUS3350</name>
</gene>
<evidence type="ECO:0000313" key="2">
    <source>
        <dbReference type="Proteomes" id="UP001642483"/>
    </source>
</evidence>
<sequence>MLAQMSDFNQPLLIVTAILWTSKLTGDQHASYNTPGTPAVVTYEFRVFTSYRDLARSEIEMSLLPANLTIGAFSLG</sequence>